<dbReference type="STRING" id="1247936.BN2475_520021"/>
<protein>
    <submittedName>
        <fullName evidence="1">Uncharacterized protein</fullName>
    </submittedName>
</protein>
<dbReference type="EMBL" id="CYGX02000052">
    <property type="protein sequence ID" value="SIT45048.1"/>
    <property type="molecule type" value="Genomic_DNA"/>
</dbReference>
<gene>
    <name evidence="1" type="ORF">BN2475_520021</name>
</gene>
<reference evidence="1 2" key="1">
    <citation type="submission" date="2016-12" db="EMBL/GenBank/DDBJ databases">
        <authorList>
            <person name="Song W.-J."/>
            <person name="Kurnit D.M."/>
        </authorList>
    </citation>
    <scope>NUCLEOTIDE SEQUENCE [LARGE SCALE GENOMIC DNA]</scope>
    <source>
        <strain evidence="1 2">STM7296</strain>
    </source>
</reference>
<evidence type="ECO:0000313" key="1">
    <source>
        <dbReference type="EMBL" id="SIT45048.1"/>
    </source>
</evidence>
<sequence length="73" mass="7819">MSPSSWAAVRYGGPIPFFVIPRDSYPTASQLALHGGISCRVKLSLRTPTEAGGSSTVSILPNKTHLSMRRTFG</sequence>
<dbReference type="AlphaFoldDB" id="A0A1N7SCC2"/>
<name>A0A1N7SCC2_9BURK</name>
<proteinExistence type="predicted"/>
<dbReference type="Proteomes" id="UP000187012">
    <property type="component" value="Unassembled WGS sequence"/>
</dbReference>
<accession>A0A1N7SCC2</accession>
<organism evidence="1 2">
    <name type="scientific">Paraburkholderia ribeironis</name>
    <dbReference type="NCBI Taxonomy" id="1247936"/>
    <lineage>
        <taxon>Bacteria</taxon>
        <taxon>Pseudomonadati</taxon>
        <taxon>Pseudomonadota</taxon>
        <taxon>Betaproteobacteria</taxon>
        <taxon>Burkholderiales</taxon>
        <taxon>Burkholderiaceae</taxon>
        <taxon>Paraburkholderia</taxon>
    </lineage>
</organism>
<keyword evidence="2" id="KW-1185">Reference proteome</keyword>
<evidence type="ECO:0000313" key="2">
    <source>
        <dbReference type="Proteomes" id="UP000187012"/>
    </source>
</evidence>